<feature type="region of interest" description="Disordered" evidence="1">
    <location>
        <begin position="115"/>
        <end position="149"/>
    </location>
</feature>
<name>A0A3M0GGG5_9CORY</name>
<gene>
    <name evidence="2" type="ORF">D9543_02095</name>
</gene>
<dbReference type="AlphaFoldDB" id="A0A3M0GGG5"/>
<comment type="caution">
    <text evidence="2">The sequence shown here is derived from an EMBL/GenBank/DDBJ whole genome shotgun (WGS) entry which is preliminary data.</text>
</comment>
<organism evidence="2 3">
    <name type="scientific">Corynebacterium macginleyi</name>
    <dbReference type="NCBI Taxonomy" id="38290"/>
    <lineage>
        <taxon>Bacteria</taxon>
        <taxon>Bacillati</taxon>
        <taxon>Actinomycetota</taxon>
        <taxon>Actinomycetes</taxon>
        <taxon>Mycobacteriales</taxon>
        <taxon>Corynebacteriaceae</taxon>
        <taxon>Corynebacterium</taxon>
    </lineage>
</organism>
<sequence length="149" mass="16213">MTEKKKLFDSLKEAGASALSTAKDFGGRLQEERENQGLQGARAQGADAQASQGDNDGMLDKATNTAKRWGASIKKAAEETRESEAFSETKDKFADAYRKTREGVKDAYDYAQKRVNEKNNAPQNGNSAAADKDDNIIDGEVIDTDETTN</sequence>
<dbReference type="RefSeq" id="WP_121927387.1">
    <property type="nucleotide sequence ID" value="NZ_JAACCF010000010.1"/>
</dbReference>
<evidence type="ECO:0000256" key="1">
    <source>
        <dbReference type="SAM" id="MobiDB-lite"/>
    </source>
</evidence>
<protein>
    <submittedName>
        <fullName evidence="2">Uncharacterized protein</fullName>
    </submittedName>
</protein>
<accession>A0A3M0GGG5</accession>
<evidence type="ECO:0000313" key="2">
    <source>
        <dbReference type="EMBL" id="RMB63627.1"/>
    </source>
</evidence>
<dbReference type="EMBL" id="REGC01000002">
    <property type="protein sequence ID" value="RMB63627.1"/>
    <property type="molecule type" value="Genomic_DNA"/>
</dbReference>
<proteinExistence type="predicted"/>
<feature type="region of interest" description="Disordered" evidence="1">
    <location>
        <begin position="22"/>
        <end position="61"/>
    </location>
</feature>
<feature type="compositionally biased region" description="Acidic residues" evidence="1">
    <location>
        <begin position="136"/>
        <end position="149"/>
    </location>
</feature>
<reference evidence="2 3" key="1">
    <citation type="submission" date="2018-10" db="EMBL/GenBank/DDBJ databases">
        <title>Corynebacterium macginleyi genome sequencing and assembly of the type strain and two clinical samples.</title>
        <authorList>
            <person name="Bernier A.-M."/>
            <person name="Bernard K."/>
        </authorList>
    </citation>
    <scope>NUCLEOTIDE SEQUENCE [LARGE SCALE GENOMIC DNA]</scope>
    <source>
        <strain evidence="2 3">NML 120205</strain>
    </source>
</reference>
<dbReference type="Proteomes" id="UP000270649">
    <property type="component" value="Unassembled WGS sequence"/>
</dbReference>
<feature type="compositionally biased region" description="Polar residues" evidence="1">
    <location>
        <begin position="118"/>
        <end position="127"/>
    </location>
</feature>
<feature type="compositionally biased region" description="Low complexity" evidence="1">
    <location>
        <begin position="36"/>
        <end position="56"/>
    </location>
</feature>
<evidence type="ECO:0000313" key="3">
    <source>
        <dbReference type="Proteomes" id="UP000270649"/>
    </source>
</evidence>
<feature type="compositionally biased region" description="Basic and acidic residues" evidence="1">
    <location>
        <begin position="25"/>
        <end position="35"/>
    </location>
</feature>
<dbReference type="NCBIfam" id="NF040480">
    <property type="entry name" value="CGLAU_01105_fam"/>
    <property type="match status" value="1"/>
</dbReference>